<accession>A0A225DIZ8</accession>
<organism evidence="1 2">
    <name type="scientific">Fimbriiglobus ruber</name>
    <dbReference type="NCBI Taxonomy" id="1908690"/>
    <lineage>
        <taxon>Bacteria</taxon>
        <taxon>Pseudomonadati</taxon>
        <taxon>Planctomycetota</taxon>
        <taxon>Planctomycetia</taxon>
        <taxon>Gemmatales</taxon>
        <taxon>Gemmataceae</taxon>
        <taxon>Fimbriiglobus</taxon>
    </lineage>
</organism>
<dbReference type="EMBL" id="NIDE01000014">
    <property type="protein sequence ID" value="OWK38548.1"/>
    <property type="molecule type" value="Genomic_DNA"/>
</dbReference>
<dbReference type="Proteomes" id="UP000214646">
    <property type="component" value="Unassembled WGS sequence"/>
</dbReference>
<name>A0A225DIZ8_9BACT</name>
<dbReference type="AlphaFoldDB" id="A0A225DIZ8"/>
<evidence type="ECO:0000313" key="1">
    <source>
        <dbReference type="EMBL" id="OWK38548.1"/>
    </source>
</evidence>
<comment type="caution">
    <text evidence="1">The sequence shown here is derived from an EMBL/GenBank/DDBJ whole genome shotgun (WGS) entry which is preliminary data.</text>
</comment>
<gene>
    <name evidence="1" type="ORF">FRUB_07668</name>
</gene>
<evidence type="ECO:0000313" key="2">
    <source>
        <dbReference type="Proteomes" id="UP000214646"/>
    </source>
</evidence>
<keyword evidence="2" id="KW-1185">Reference proteome</keyword>
<proteinExistence type="predicted"/>
<protein>
    <submittedName>
        <fullName evidence="1">Uncharacterized protein</fullName>
    </submittedName>
</protein>
<sequence length="88" mass="9719">MINRNVNANTKAVTEMEGICLGSGKGFRREFRELRSISQGTPPDEFIAISLKTKNAYMHLTVGYEVGKRGEARALCEKIAGSLVMKDL</sequence>
<reference evidence="2" key="1">
    <citation type="submission" date="2017-06" db="EMBL/GenBank/DDBJ databases">
        <title>Genome analysis of Fimbriiglobus ruber SP5, the first member of the order Planctomycetales with confirmed chitinolytic capability.</title>
        <authorList>
            <person name="Ravin N.V."/>
            <person name="Rakitin A.L."/>
            <person name="Ivanova A.A."/>
            <person name="Beletsky A.V."/>
            <person name="Kulichevskaya I.S."/>
            <person name="Mardanov A.V."/>
            <person name="Dedysh S.N."/>
        </authorList>
    </citation>
    <scope>NUCLEOTIDE SEQUENCE [LARGE SCALE GENOMIC DNA]</scope>
    <source>
        <strain evidence="2">SP5</strain>
    </source>
</reference>